<dbReference type="Proteomes" id="UP000824189">
    <property type="component" value="Unassembled WGS sequence"/>
</dbReference>
<sequence length="204" mass="22513">MSDTYPSLPDVTGMSQRAAAKAQRRVELLNAAAAIMAAKGFHGTRLEDIGEAVGISGPAVYRHFPSKEVILEELLTGISEHLLAESKQMLAGIDDPRDQLEILIDFHVNFAITKSELIRLHQRELFRLDATGLERVRTAQGRYLRLWAKALQNFDASFQAEAGRITAQLVTGMINASQNTSKWAGEALLRRQMTLCARAAVGLR</sequence>
<name>A0A9D1UQC9_9CORY</name>
<dbReference type="SUPFAM" id="SSF46689">
    <property type="entry name" value="Homeodomain-like"/>
    <property type="match status" value="1"/>
</dbReference>
<reference evidence="4" key="1">
    <citation type="journal article" date="2021" name="PeerJ">
        <title>Extensive microbial diversity within the chicken gut microbiome revealed by metagenomics and culture.</title>
        <authorList>
            <person name="Gilroy R."/>
            <person name="Ravi A."/>
            <person name="Getino M."/>
            <person name="Pursley I."/>
            <person name="Horton D.L."/>
            <person name="Alikhan N.F."/>
            <person name="Baker D."/>
            <person name="Gharbi K."/>
            <person name="Hall N."/>
            <person name="Watson M."/>
            <person name="Adriaenssens E.M."/>
            <person name="Foster-Nyarko E."/>
            <person name="Jarju S."/>
            <person name="Secka A."/>
            <person name="Antonio M."/>
            <person name="Oren A."/>
            <person name="Chaudhuri R.R."/>
            <person name="La Ragione R."/>
            <person name="Hildebrand F."/>
            <person name="Pallen M.J."/>
        </authorList>
    </citation>
    <scope>NUCLEOTIDE SEQUENCE</scope>
    <source>
        <strain evidence="4">4376</strain>
    </source>
</reference>
<dbReference type="InterPro" id="IPR001647">
    <property type="entry name" value="HTH_TetR"/>
</dbReference>
<dbReference type="InterPro" id="IPR050109">
    <property type="entry name" value="HTH-type_TetR-like_transc_reg"/>
</dbReference>
<reference evidence="4" key="2">
    <citation type="submission" date="2021-04" db="EMBL/GenBank/DDBJ databases">
        <authorList>
            <person name="Gilroy R."/>
        </authorList>
    </citation>
    <scope>NUCLEOTIDE SEQUENCE</scope>
    <source>
        <strain evidence="4">4376</strain>
    </source>
</reference>
<evidence type="ECO:0000259" key="3">
    <source>
        <dbReference type="PROSITE" id="PS50977"/>
    </source>
</evidence>
<dbReference type="InterPro" id="IPR041490">
    <property type="entry name" value="KstR2_TetR_C"/>
</dbReference>
<gene>
    <name evidence="4" type="ORF">H9867_01300</name>
</gene>
<protein>
    <submittedName>
        <fullName evidence="4">TetR/AcrR family transcriptional regulator</fullName>
    </submittedName>
</protein>
<dbReference type="PRINTS" id="PR00455">
    <property type="entry name" value="HTHTETR"/>
</dbReference>
<proteinExistence type="predicted"/>
<dbReference type="Pfam" id="PF17932">
    <property type="entry name" value="TetR_C_24"/>
    <property type="match status" value="1"/>
</dbReference>
<feature type="domain" description="HTH tetR-type" evidence="3">
    <location>
        <begin position="22"/>
        <end position="82"/>
    </location>
</feature>
<keyword evidence="1 2" id="KW-0238">DNA-binding</keyword>
<dbReference type="Pfam" id="PF00440">
    <property type="entry name" value="TetR_N"/>
    <property type="match status" value="1"/>
</dbReference>
<dbReference type="GO" id="GO:0003700">
    <property type="term" value="F:DNA-binding transcription factor activity"/>
    <property type="evidence" value="ECO:0007669"/>
    <property type="project" value="TreeGrafter"/>
</dbReference>
<dbReference type="PANTHER" id="PTHR30055:SF237">
    <property type="entry name" value="TRANSCRIPTIONAL REPRESSOR MCE3R"/>
    <property type="match status" value="1"/>
</dbReference>
<evidence type="ECO:0000256" key="1">
    <source>
        <dbReference type="ARBA" id="ARBA00023125"/>
    </source>
</evidence>
<dbReference type="AlphaFoldDB" id="A0A9D1UQC9"/>
<evidence type="ECO:0000256" key="2">
    <source>
        <dbReference type="PROSITE-ProRule" id="PRU00335"/>
    </source>
</evidence>
<feature type="DNA-binding region" description="H-T-H motif" evidence="2">
    <location>
        <begin position="45"/>
        <end position="64"/>
    </location>
</feature>
<dbReference type="InterPro" id="IPR036271">
    <property type="entry name" value="Tet_transcr_reg_TetR-rel_C_sf"/>
</dbReference>
<dbReference type="GO" id="GO:0000976">
    <property type="term" value="F:transcription cis-regulatory region binding"/>
    <property type="evidence" value="ECO:0007669"/>
    <property type="project" value="TreeGrafter"/>
</dbReference>
<organism evidence="4 5">
    <name type="scientific">Candidatus Corynebacterium gallistercoris</name>
    <dbReference type="NCBI Taxonomy" id="2838530"/>
    <lineage>
        <taxon>Bacteria</taxon>
        <taxon>Bacillati</taxon>
        <taxon>Actinomycetota</taxon>
        <taxon>Actinomycetes</taxon>
        <taxon>Mycobacteriales</taxon>
        <taxon>Corynebacteriaceae</taxon>
        <taxon>Corynebacterium</taxon>
    </lineage>
</organism>
<accession>A0A9D1UQC9</accession>
<dbReference type="Gene3D" id="1.10.10.60">
    <property type="entry name" value="Homeodomain-like"/>
    <property type="match status" value="1"/>
</dbReference>
<dbReference type="SUPFAM" id="SSF48498">
    <property type="entry name" value="Tetracyclin repressor-like, C-terminal domain"/>
    <property type="match status" value="1"/>
</dbReference>
<dbReference type="Gene3D" id="1.10.357.10">
    <property type="entry name" value="Tetracycline Repressor, domain 2"/>
    <property type="match status" value="1"/>
</dbReference>
<dbReference type="EMBL" id="DXFZ01000018">
    <property type="protein sequence ID" value="HIW95116.1"/>
    <property type="molecule type" value="Genomic_DNA"/>
</dbReference>
<evidence type="ECO:0000313" key="5">
    <source>
        <dbReference type="Proteomes" id="UP000824189"/>
    </source>
</evidence>
<dbReference type="InterPro" id="IPR009057">
    <property type="entry name" value="Homeodomain-like_sf"/>
</dbReference>
<dbReference type="PANTHER" id="PTHR30055">
    <property type="entry name" value="HTH-TYPE TRANSCRIPTIONAL REGULATOR RUTR"/>
    <property type="match status" value="1"/>
</dbReference>
<dbReference type="PROSITE" id="PS50977">
    <property type="entry name" value="HTH_TETR_2"/>
    <property type="match status" value="1"/>
</dbReference>
<evidence type="ECO:0000313" key="4">
    <source>
        <dbReference type="EMBL" id="HIW95116.1"/>
    </source>
</evidence>
<comment type="caution">
    <text evidence="4">The sequence shown here is derived from an EMBL/GenBank/DDBJ whole genome shotgun (WGS) entry which is preliminary data.</text>
</comment>